<gene>
    <name evidence="3" type="ordered locus">AciX9_0797</name>
</gene>
<keyword evidence="4" id="KW-1185">Reference proteome</keyword>
<dbReference type="InterPro" id="IPR032708">
    <property type="entry name" value="McjB_C"/>
</dbReference>
<protein>
    <recommendedName>
        <fullName evidence="2">Microcin J25-processing protein McjB C-terminal domain-containing protein</fullName>
    </recommendedName>
</protein>
<dbReference type="Proteomes" id="UP000000343">
    <property type="component" value="Chromosome"/>
</dbReference>
<dbReference type="Pfam" id="PF13471">
    <property type="entry name" value="Transglut_core3"/>
    <property type="match status" value="1"/>
</dbReference>
<evidence type="ECO:0000259" key="2">
    <source>
        <dbReference type="Pfam" id="PF13471"/>
    </source>
</evidence>
<reference evidence="4" key="1">
    <citation type="submission" date="2011-01" db="EMBL/GenBank/DDBJ databases">
        <title>Complete sequence of chromosome of Acidobacterium sp. MP5ACTX9.</title>
        <authorList>
            <consortium name="US DOE Joint Genome Institute"/>
            <person name="Lucas S."/>
            <person name="Copeland A."/>
            <person name="Lapidus A."/>
            <person name="Cheng J.-F."/>
            <person name="Goodwin L."/>
            <person name="Pitluck S."/>
            <person name="Teshima H."/>
            <person name="Detter J.C."/>
            <person name="Han C."/>
            <person name="Tapia R."/>
            <person name="Land M."/>
            <person name="Hauser L."/>
            <person name="Kyrpides N."/>
            <person name="Ivanova N."/>
            <person name="Ovchinnikova G."/>
            <person name="Pagani I."/>
            <person name="Rawat S.R."/>
            <person name="Mannisto M."/>
            <person name="Haggblom M.M."/>
            <person name="Woyke T."/>
        </authorList>
    </citation>
    <scope>NUCLEOTIDE SEQUENCE [LARGE SCALE GENOMIC DNA]</scope>
    <source>
        <strain evidence="4">MP5ACTX9</strain>
    </source>
</reference>
<accession>E8X0Z9</accession>
<dbReference type="AlphaFoldDB" id="E8X0Z9"/>
<dbReference type="STRING" id="1198114.AciX9_0797"/>
<dbReference type="EMBL" id="CP002480">
    <property type="protein sequence ID" value="ADW67865.1"/>
    <property type="molecule type" value="Genomic_DNA"/>
</dbReference>
<keyword evidence="1" id="KW-1133">Transmembrane helix</keyword>
<feature type="domain" description="Microcin J25-processing protein McjB C-terminal" evidence="2">
    <location>
        <begin position="67"/>
        <end position="150"/>
    </location>
</feature>
<keyword evidence="1" id="KW-0472">Membrane</keyword>
<keyword evidence="1" id="KW-0812">Transmembrane</keyword>
<dbReference type="KEGG" id="acm:AciX9_0797"/>
<dbReference type="InterPro" id="IPR053521">
    <property type="entry name" value="McjB-like"/>
</dbReference>
<evidence type="ECO:0000313" key="4">
    <source>
        <dbReference type="Proteomes" id="UP000000343"/>
    </source>
</evidence>
<sequence>MRRETMPQRRRIGRMWHPARAEAVATVRLIEAWLALILARMGIVFLPYIADWAFRADPGQDAVKGSHPIPPYVFRRVRVAVDRAGRGLPWESKCLAKAFAAKMMLSRQGLHSTIHLGAGQRGGQLHAHAWLIADGTIVVGESGMDTVTPLI</sequence>
<dbReference type="HOGENOM" id="CLU_129168_2_1_0"/>
<evidence type="ECO:0000313" key="3">
    <source>
        <dbReference type="EMBL" id="ADW67865.1"/>
    </source>
</evidence>
<dbReference type="NCBIfam" id="NF033537">
    <property type="entry name" value="lasso_biosyn_B2"/>
    <property type="match status" value="1"/>
</dbReference>
<proteinExistence type="predicted"/>
<evidence type="ECO:0000256" key="1">
    <source>
        <dbReference type="SAM" id="Phobius"/>
    </source>
</evidence>
<organism evidence="4">
    <name type="scientific">Granulicella tundricola (strain ATCC BAA-1859 / DSM 23138 / MP5ACTX9)</name>
    <dbReference type="NCBI Taxonomy" id="1198114"/>
    <lineage>
        <taxon>Bacteria</taxon>
        <taxon>Pseudomonadati</taxon>
        <taxon>Acidobacteriota</taxon>
        <taxon>Terriglobia</taxon>
        <taxon>Terriglobales</taxon>
        <taxon>Acidobacteriaceae</taxon>
        <taxon>Granulicella</taxon>
    </lineage>
</organism>
<dbReference type="PaxDb" id="1198114-AciX9_0797"/>
<name>E8X0Z9_GRATM</name>
<feature type="transmembrane region" description="Helical" evidence="1">
    <location>
        <begin position="21"/>
        <end position="50"/>
    </location>
</feature>